<evidence type="ECO:0000259" key="13">
    <source>
        <dbReference type="Pfam" id="PF15917"/>
    </source>
</evidence>
<evidence type="ECO:0000256" key="7">
    <source>
        <dbReference type="ARBA" id="ARBA00023065"/>
    </source>
</evidence>
<evidence type="ECO:0000256" key="5">
    <source>
        <dbReference type="ARBA" id="ARBA00022692"/>
    </source>
</evidence>
<dbReference type="GO" id="GO:0005261">
    <property type="term" value="F:monoatomic cation channel activity"/>
    <property type="evidence" value="ECO:0007669"/>
    <property type="project" value="TreeGrafter"/>
</dbReference>
<feature type="transmembrane region" description="Helical" evidence="10">
    <location>
        <begin position="268"/>
        <end position="288"/>
    </location>
</feature>
<feature type="transmembrane region" description="Helical" evidence="10">
    <location>
        <begin position="980"/>
        <end position="999"/>
    </location>
</feature>
<protein>
    <recommendedName>
        <fullName evidence="10">Piezo-type mechanosensitive ion channel component</fullName>
    </recommendedName>
</protein>
<feature type="domain" description="Piezo THU9 and anchor" evidence="16">
    <location>
        <begin position="1495"/>
        <end position="1732"/>
    </location>
</feature>
<evidence type="ECO:0000256" key="3">
    <source>
        <dbReference type="ARBA" id="ARBA00022448"/>
    </source>
</evidence>
<comment type="caution">
    <text evidence="10">Lacks conserved residue(s) required for the propagation of feature annotation.</text>
</comment>
<keyword evidence="5 10" id="KW-0812">Transmembrane</keyword>
<evidence type="ECO:0000313" key="17">
    <source>
        <dbReference type="Proteomes" id="UP000887566"/>
    </source>
</evidence>
<evidence type="ECO:0000256" key="11">
    <source>
        <dbReference type="SAM" id="MobiDB-lite"/>
    </source>
</evidence>
<evidence type="ECO:0000256" key="1">
    <source>
        <dbReference type="ARBA" id="ARBA00004651"/>
    </source>
</evidence>
<feature type="domain" description="Piezo non-specific cation channel cap" evidence="12">
    <location>
        <begin position="1786"/>
        <end position="2076"/>
    </location>
</feature>
<feature type="transmembrane region" description="Helical" evidence="10">
    <location>
        <begin position="1638"/>
        <end position="1657"/>
    </location>
</feature>
<dbReference type="InterPro" id="IPR056770">
    <property type="entry name" value="Piezo_THU9_anchor"/>
</dbReference>
<comment type="similarity">
    <text evidence="2 10">Belongs to the PIEZO (TC 1.A.75) family.</text>
</comment>
<feature type="transmembrane region" description="Helical" evidence="10">
    <location>
        <begin position="1360"/>
        <end position="1378"/>
    </location>
</feature>
<sequence length="2084" mass="241777">MRTTLAFVFALASFLFMAAALLRPSIFGVFYAAFSIICARGTWFGPRRIVWTFVAIFCGFVCCSQSIFYLLEPEYNPVENTTKCEEYRSANWLSTVGIYRLEYMRTPWQKFRGLAPDGLALLSSLICCYFARAVDHRKPRRGEAASEKEGKRHTGRIIFHLFLLCMASITDPSFINLPYFITFLIALIVISFAGRSLISIDHSILIMRWGSRYTACHLIAIYVFQLSATNNDITSMITSTLGIVNFFTAVCRGLHLPTFVAGLPWTKFASLILLFALHVELCRCVRLAQKIKRRRRAKAQQGMELQNLVVEEETDVDQTDCGGGLAPIDLPPPEFMFFLRITKHFEKIEHKHLLKVAAEHFYITVPFAIVCWAIMFPSIPSLIWMIMVLGTLPFAGTPRRRGRILLPLAIVSVTLLILQYCCSLIYITEDSIIWLQMGFGTYVGETAFRMLFFKTFFAMFLFITRAVDRRLKRLKKSHTDQPTPRLPTPTESLPRSRRTSSARLSQASIPSMRHSERVIRDSRDYTVDREQTAVTNEMGAPLFAVFACSICVIGRYLVSIFNEQPGQRVNDRHWISMHSRELLTAIWMPCTLLCFLVIVFLKRFSMTVGLKHVTISSSRIRDLPLRSDNLTKTQIFKEVAIRFLKRHFWKTIAFSMIFLAVNEISAVFLPLMIIVLLMVIYPASRSWCCLVATILLGTVWIIRSFIQFLAEQWPTAWPTHLMAWIGLQSMDDNWRIVLAISLICVQCRLNHVNQNPCQLFVDINFITAHENWRKCALFVFKYFFYKFGQEVSFIWSVCLATYRQDVFGMIYLIAVFLMIVISRSPLRQKRANIWEAYGTVLAFIFLVEYALHLHLPPGVIEHYPWVYLREKTMSWFFLDSKLKKHTATEVLLMCGDLVQLMLVWSQESVFRNKPSEKGGDNILPSEETEGISTFPPHCSDYVTERPNPLSIMKKIVFFGSHWITLIIILISIAFDDSFFALIYTFGAFAFLWQGTRLYAQNSLPKFLGSWMYLLYYNIAVLFFKSIYIGIGSFFIMTPPKWMWLRTLLGLGCTSNPIEPFDQMGAGEVCTTMTDVIIFTSLICQIRILNSRQFLRVVVDYRADRVLKSSGTKSINIMKASEDRDNRTRVQKHLKLLKEQLNHEDKLCANHELDDIHHSPLESIQHESDETNHSLLENIQHESVDTRHTPSENTQQPPSKYTHHQIKRSGSYHHVTKESMPRELPGSARATLFRKYGPWWLLSEWFFNESISHAYVAHRHEEEKKALKQTNLHDLLLAHSKKRLRKLTQEYKPPENTPRVFSSSMSTTSESVALIGYEQLERACEYWENQPIFFRIINSITTHTKILCFLCLIATHAFRPALITLPLPLFVFLWGALSVRPSKNFFITCIIYVGLIMQLRFLVQIFDRFCDLADVQVNATKCPDALRDGLSYIGLRESQNTFNKLWEILLLAVLLWHRYKVFRLGLWQQYKGNNDAITRIGKWINTLGQNKEPTSHDWYAFMITCDFLFIFVLVIFYSFIGEGGSGDLFDDVRASDVPRWLFPSLLILVCMMIFDRFIYLSRRTLVRLAYYLMIAFGLHALLDVFIFNRRDSQYNTTIPAILYAIKCVYLLMCSWHIRHGCPSISSVDILDKKFWGVRLVLMKIYLFIPLLVEVRAAMDFWFTTTSLSFGDWRRLENYHNEAAVQNCWVRLDNFLDKHWPTKGDRPGSKKTRWLCGCFFLCIFLMLLFSPFMFAYLKFYGTRMPPEKVVLTVRMQGYPVLYYMEAQHEHLCHLNETERDELMEMFEAYPLARQSQTATSFLDEYDENLDIYRVLFPPDSLTEWSLSQPGLTQLLLDLNNIAAGHKFKVEIKFELYRSLDYNSVPQVWSKTIDLTASERNVSFAMIRDRSTADPVTLQFGVPPYMIAPNEGQLREARPLTATLNSTERDMTFKLKLNGGFTRTSTYWHMTNEMQSSNYTLEAPRVGNDSMVQLIIFVDKVFPASARRVLEWLGISRIGMLGLMAFVLLVVGQKVFRPCFDTKISNAALENLPNVNNILYLIRDIYLAREKKQWYLEKRLFQKLVFLFRSTETLIAWSRYTIKPKKQ</sequence>
<evidence type="ECO:0000259" key="12">
    <source>
        <dbReference type="Pfam" id="PF12166"/>
    </source>
</evidence>
<keyword evidence="3" id="KW-0813">Transport</keyword>
<dbReference type="Pfam" id="PF15917">
    <property type="entry name" value="Piezo_TM25-28"/>
    <property type="match status" value="1"/>
</dbReference>
<organism evidence="17 18">
    <name type="scientific">Plectus sambesii</name>
    <dbReference type="NCBI Taxonomy" id="2011161"/>
    <lineage>
        <taxon>Eukaryota</taxon>
        <taxon>Metazoa</taxon>
        <taxon>Ecdysozoa</taxon>
        <taxon>Nematoda</taxon>
        <taxon>Chromadorea</taxon>
        <taxon>Plectida</taxon>
        <taxon>Plectina</taxon>
        <taxon>Plectoidea</taxon>
        <taxon>Plectidae</taxon>
        <taxon>Plectus</taxon>
    </lineage>
</organism>
<feature type="transmembrane region" description="Helical" evidence="10">
    <location>
        <begin position="6"/>
        <end position="37"/>
    </location>
</feature>
<keyword evidence="7" id="KW-0406">Ion transport</keyword>
<evidence type="ECO:0000256" key="8">
    <source>
        <dbReference type="ARBA" id="ARBA00023136"/>
    </source>
</evidence>
<keyword evidence="8 10" id="KW-0472">Membrane</keyword>
<feature type="transmembrane region" description="Helical" evidence="10">
    <location>
        <begin position="833"/>
        <end position="851"/>
    </location>
</feature>
<comment type="subcellular location">
    <subcellularLocation>
        <location evidence="1">Cell membrane</location>
        <topology evidence="1">Multi-pass membrane protein</topology>
    </subcellularLocation>
    <subcellularLocation>
        <location evidence="10">Membrane</location>
        <topology evidence="10">Multi-pass membrane protein</topology>
    </subcellularLocation>
</comment>
<dbReference type="Pfam" id="PF23188">
    <property type="entry name" value="THU_Piezo1"/>
    <property type="match status" value="1"/>
</dbReference>
<feature type="transmembrane region" description="Helical" evidence="10">
    <location>
        <begin position="49"/>
        <end position="71"/>
    </location>
</feature>
<feature type="transmembrane region" description="Helical" evidence="10">
    <location>
        <begin position="582"/>
        <end position="601"/>
    </location>
</feature>
<feature type="transmembrane region" description="Helical" evidence="10">
    <location>
        <begin position="381"/>
        <end position="397"/>
    </location>
</feature>
<feature type="transmembrane region" description="Helical" evidence="10">
    <location>
        <begin position="1384"/>
        <end position="1402"/>
    </location>
</feature>
<feature type="transmembrane region" description="Helical" evidence="10">
    <location>
        <begin position="1710"/>
        <end position="1735"/>
    </location>
</feature>
<dbReference type="InterPro" id="IPR031805">
    <property type="entry name" value="Piezo_TM25-28"/>
</dbReference>
<evidence type="ECO:0000259" key="16">
    <source>
        <dbReference type="Pfam" id="PF24874"/>
    </source>
</evidence>
<feature type="transmembrane region" description="Helical" evidence="10">
    <location>
        <begin position="886"/>
        <end position="904"/>
    </location>
</feature>
<feature type="transmembrane region" description="Helical" evidence="10">
    <location>
        <begin position="176"/>
        <end position="198"/>
    </location>
</feature>
<keyword evidence="9 10" id="KW-0407">Ion channel</keyword>
<feature type="region of interest" description="Disordered" evidence="11">
    <location>
        <begin position="1182"/>
        <end position="1223"/>
    </location>
</feature>
<feature type="transmembrane region" description="Helical" evidence="10">
    <location>
        <begin position="1497"/>
        <end position="1519"/>
    </location>
</feature>
<dbReference type="WBParaSite" id="PSAMB.scaffold11size140128.g85.t1">
    <property type="protein sequence ID" value="PSAMB.scaffold11size140128.g85.t1"/>
    <property type="gene ID" value="PSAMB.scaffold11size140128.g85"/>
</dbReference>
<reference evidence="18" key="1">
    <citation type="submission" date="2022-11" db="UniProtKB">
        <authorList>
            <consortium name="WormBaseParasite"/>
        </authorList>
    </citation>
    <scope>IDENTIFICATION</scope>
</reference>
<evidence type="ECO:0000313" key="18">
    <source>
        <dbReference type="WBParaSite" id="PSAMB.scaffold11size140128.g85.t1"/>
    </source>
</evidence>
<evidence type="ECO:0000256" key="2">
    <source>
        <dbReference type="ARBA" id="ARBA00007821"/>
    </source>
</evidence>
<dbReference type="Pfam" id="PF12166">
    <property type="entry name" value="Piezo_cap"/>
    <property type="match status" value="1"/>
</dbReference>
<feature type="domain" description="Piezo TM25-28" evidence="13">
    <location>
        <begin position="949"/>
        <end position="1213"/>
    </location>
</feature>
<dbReference type="PANTHER" id="PTHR13167">
    <property type="entry name" value="PIEZO-TYPE MECHANOSENSITIVE ION CHANNEL COMPONENT"/>
    <property type="match status" value="1"/>
</dbReference>
<keyword evidence="4" id="KW-1003">Cell membrane</keyword>
<feature type="transmembrane region" description="Helical" evidence="10">
    <location>
        <begin position="808"/>
        <end position="826"/>
    </location>
</feature>
<dbReference type="PANTHER" id="PTHR13167:SF25">
    <property type="entry name" value="PIEZO-TYPE MECHANOSENSITIVE ION CHANNEL COMPONENT"/>
    <property type="match status" value="1"/>
</dbReference>
<dbReference type="Pfam" id="PF24874">
    <property type="entry name" value="Piezo_THU9_anchor"/>
    <property type="match status" value="1"/>
</dbReference>
<evidence type="ECO:0000259" key="15">
    <source>
        <dbReference type="Pfam" id="PF24871"/>
    </source>
</evidence>
<feature type="transmembrane region" description="Helical" evidence="10">
    <location>
        <begin position="955"/>
        <end position="974"/>
    </location>
</feature>
<feature type="transmembrane region" description="Helical" evidence="10">
    <location>
        <begin position="1986"/>
        <end position="2008"/>
    </location>
</feature>
<feature type="transmembrane region" description="Helical" evidence="10">
    <location>
        <begin position="1567"/>
        <end position="1587"/>
    </location>
</feature>
<evidence type="ECO:0000256" key="6">
    <source>
        <dbReference type="ARBA" id="ARBA00022989"/>
    </source>
</evidence>
<proteinExistence type="inferred from homology"/>
<feature type="transmembrane region" description="Helical" evidence="10">
    <location>
        <begin position="1539"/>
        <end position="1558"/>
    </location>
</feature>
<evidence type="ECO:0000256" key="10">
    <source>
        <dbReference type="RuleBase" id="RU362023"/>
    </source>
</evidence>
<feature type="transmembrane region" description="Helical" evidence="10">
    <location>
        <begin position="404"/>
        <end position="427"/>
    </location>
</feature>
<keyword evidence="17" id="KW-1185">Reference proteome</keyword>
<evidence type="ECO:0000256" key="9">
    <source>
        <dbReference type="ARBA" id="ARBA00023303"/>
    </source>
</evidence>
<feature type="transmembrane region" description="Helical" evidence="10">
    <location>
        <begin position="783"/>
        <end position="802"/>
    </location>
</feature>
<feature type="domain" description="Piezo TM1-24" evidence="15">
    <location>
        <begin position="157"/>
        <end position="311"/>
    </location>
</feature>
<feature type="transmembrane region" description="Helical" evidence="10">
    <location>
        <begin position="684"/>
        <end position="702"/>
    </location>
</feature>
<dbReference type="GO" id="GO:0005886">
    <property type="term" value="C:plasma membrane"/>
    <property type="evidence" value="ECO:0007669"/>
    <property type="project" value="UniProtKB-SubCell"/>
</dbReference>
<evidence type="ECO:0000259" key="14">
    <source>
        <dbReference type="Pfam" id="PF23188"/>
    </source>
</evidence>
<accession>A0A914URE0</accession>
<dbReference type="GO" id="GO:0050982">
    <property type="term" value="P:detection of mechanical stimulus"/>
    <property type="evidence" value="ECO:0007669"/>
    <property type="project" value="TreeGrafter"/>
</dbReference>
<dbReference type="InterPro" id="IPR027272">
    <property type="entry name" value="Piezo"/>
</dbReference>
<feature type="transmembrane region" description="Helical" evidence="10">
    <location>
        <begin position="447"/>
        <end position="467"/>
    </location>
</feature>
<dbReference type="GO" id="GO:0008381">
    <property type="term" value="F:mechanosensitive monoatomic ion channel activity"/>
    <property type="evidence" value="ECO:0007669"/>
    <property type="project" value="InterPro"/>
</dbReference>
<dbReference type="Proteomes" id="UP000887566">
    <property type="component" value="Unplaced"/>
</dbReference>
<feature type="region of interest" description="Disordered" evidence="11">
    <location>
        <begin position="474"/>
        <end position="513"/>
    </location>
</feature>
<feature type="transmembrane region" description="Helical" evidence="10">
    <location>
        <begin position="652"/>
        <end position="678"/>
    </location>
</feature>
<dbReference type="GO" id="GO:0042391">
    <property type="term" value="P:regulation of membrane potential"/>
    <property type="evidence" value="ECO:0007669"/>
    <property type="project" value="TreeGrafter"/>
</dbReference>
<dbReference type="InterPro" id="IPR031334">
    <property type="entry name" value="Piezo_cap_dom"/>
</dbReference>
<feature type="transmembrane region" description="Helical" evidence="10">
    <location>
        <begin position="1011"/>
        <end position="1036"/>
    </location>
</feature>
<feature type="transmembrane region" description="Helical" evidence="10">
    <location>
        <begin position="1599"/>
        <end position="1617"/>
    </location>
</feature>
<name>A0A914URE0_9BILA</name>
<keyword evidence="6 10" id="KW-1133">Transmembrane helix</keyword>
<dbReference type="InterPro" id="IPR056769">
    <property type="entry name" value="Piezo_TM1-24"/>
</dbReference>
<feature type="compositionally biased region" description="Basic residues" evidence="11">
    <location>
        <begin position="1200"/>
        <end position="1210"/>
    </location>
</feature>
<dbReference type="GO" id="GO:0071260">
    <property type="term" value="P:cellular response to mechanical stimulus"/>
    <property type="evidence" value="ECO:0007669"/>
    <property type="project" value="TreeGrafter"/>
</dbReference>
<dbReference type="Pfam" id="PF24871">
    <property type="entry name" value="Piezo_TM1-24"/>
    <property type="match status" value="1"/>
</dbReference>
<dbReference type="InterPro" id="IPR056768">
    <property type="entry name" value="THU_Piezo"/>
</dbReference>
<feature type="transmembrane region" description="Helical" evidence="10">
    <location>
        <begin position="210"/>
        <end position="228"/>
    </location>
</feature>
<feature type="transmembrane region" description="Helical" evidence="10">
    <location>
        <begin position="353"/>
        <end position="375"/>
    </location>
</feature>
<feature type="transmembrane region" description="Helical" evidence="10">
    <location>
        <begin position="113"/>
        <end position="132"/>
    </location>
</feature>
<feature type="domain" description="Piezo transmembrane helical unit" evidence="14">
    <location>
        <begin position="1341"/>
        <end position="1467"/>
    </location>
</feature>
<feature type="transmembrane region" description="Helical" evidence="10">
    <location>
        <begin position="539"/>
        <end position="562"/>
    </location>
</feature>
<evidence type="ECO:0000256" key="4">
    <source>
        <dbReference type="ARBA" id="ARBA00022475"/>
    </source>
</evidence>